<evidence type="ECO:0000256" key="1">
    <source>
        <dbReference type="SAM" id="MobiDB-lite"/>
    </source>
</evidence>
<evidence type="ECO:0000259" key="2">
    <source>
        <dbReference type="Pfam" id="PF01464"/>
    </source>
</evidence>
<dbReference type="Pfam" id="PF01464">
    <property type="entry name" value="SLT"/>
    <property type="match status" value="1"/>
</dbReference>
<feature type="compositionally biased region" description="Basic and acidic residues" evidence="1">
    <location>
        <begin position="38"/>
        <end position="58"/>
    </location>
</feature>
<dbReference type="RefSeq" id="WP_237972587.1">
    <property type="nucleotide sequence ID" value="NZ_JAKNDE010000024.1"/>
</dbReference>
<proteinExistence type="predicted"/>
<organism evidence="3 4">
    <name type="scientific">Blautia massiliensis</name>
    <name type="common">ex Durand et al. 2017</name>
    <dbReference type="NCBI Taxonomy" id="1737424"/>
    <lineage>
        <taxon>Bacteria</taxon>
        <taxon>Bacillati</taxon>
        <taxon>Bacillota</taxon>
        <taxon>Clostridia</taxon>
        <taxon>Lachnospirales</taxon>
        <taxon>Lachnospiraceae</taxon>
        <taxon>Blautia</taxon>
    </lineage>
</organism>
<evidence type="ECO:0000313" key="3">
    <source>
        <dbReference type="EMBL" id="MCG5034944.1"/>
    </source>
</evidence>
<feature type="region of interest" description="Disordered" evidence="1">
    <location>
        <begin position="38"/>
        <end position="60"/>
    </location>
</feature>
<dbReference type="CDD" id="cd00254">
    <property type="entry name" value="LT-like"/>
    <property type="match status" value="1"/>
</dbReference>
<dbReference type="Proteomes" id="UP001200089">
    <property type="component" value="Unassembled WGS sequence"/>
</dbReference>
<reference evidence="3" key="1">
    <citation type="submission" date="2022-01" db="EMBL/GenBank/DDBJ databases">
        <title>Collection of gut derived symbiotic bacterial strains cultured from healthy donors.</title>
        <authorList>
            <person name="Lin H."/>
            <person name="Kohout C."/>
            <person name="Waligurski E."/>
            <person name="Pamer E.G."/>
        </authorList>
    </citation>
    <scope>NUCLEOTIDE SEQUENCE</scope>
    <source>
        <strain evidence="3">DFI.1.11</strain>
    </source>
</reference>
<dbReference type="AlphaFoldDB" id="A0AAW5CTK7"/>
<protein>
    <submittedName>
        <fullName evidence="3">Lytic transglycosylase domain-containing protein</fullName>
    </submittedName>
</protein>
<accession>A0AAW5CTK7</accession>
<name>A0AAW5CTK7_9FIRM</name>
<dbReference type="EMBL" id="JAKNDE010000024">
    <property type="protein sequence ID" value="MCG5034944.1"/>
    <property type="molecule type" value="Genomic_DNA"/>
</dbReference>
<sequence length="242" mass="28140">MKRRKRRARRRNAFRVIVVAGVATVLCVAVFSSKKPEQIEERQQETTQEETTHAETVQKPETIVQTAEEIESKYKVFDTMSEDWGSCDLEGFVYYDLPEQYADKGYFPEKMQIYTRCLCKQNDVPYALVLALIEHESGYEFDKVGDGGQSKGYMQIYEKWHTDRMQRLGCTDLMNPYQNVRVGIDFLSYLLKKYGTVQDALAAYNYGEKGAREHLWSNGVYVYSYNSAIMQRMKEIEEVVGK</sequence>
<comment type="caution">
    <text evidence="3">The sequence shown here is derived from an EMBL/GenBank/DDBJ whole genome shotgun (WGS) entry which is preliminary data.</text>
</comment>
<gene>
    <name evidence="3" type="ORF">L0P48_15230</name>
</gene>
<dbReference type="Gene3D" id="1.10.530.10">
    <property type="match status" value="1"/>
</dbReference>
<evidence type="ECO:0000313" key="4">
    <source>
        <dbReference type="Proteomes" id="UP001200089"/>
    </source>
</evidence>
<dbReference type="InterPro" id="IPR023346">
    <property type="entry name" value="Lysozyme-like_dom_sf"/>
</dbReference>
<dbReference type="SUPFAM" id="SSF53955">
    <property type="entry name" value="Lysozyme-like"/>
    <property type="match status" value="1"/>
</dbReference>
<dbReference type="InterPro" id="IPR008258">
    <property type="entry name" value="Transglycosylase_SLT_dom_1"/>
</dbReference>
<feature type="domain" description="Transglycosylase SLT" evidence="2">
    <location>
        <begin position="120"/>
        <end position="213"/>
    </location>
</feature>